<protein>
    <submittedName>
        <fullName evidence="1">4014_t:CDS:1</fullName>
    </submittedName>
</protein>
<comment type="caution">
    <text evidence="1">The sequence shown here is derived from an EMBL/GenBank/DDBJ whole genome shotgun (WGS) entry which is preliminary data.</text>
</comment>
<accession>A0A9W4WPS5</accession>
<keyword evidence="2" id="KW-1185">Reference proteome</keyword>
<dbReference type="AlphaFoldDB" id="A0A9W4WPS5"/>
<proteinExistence type="predicted"/>
<reference evidence="1" key="1">
    <citation type="submission" date="2022-08" db="EMBL/GenBank/DDBJ databases">
        <authorList>
            <person name="Kallberg Y."/>
            <person name="Tangrot J."/>
            <person name="Rosling A."/>
        </authorList>
    </citation>
    <scope>NUCLEOTIDE SEQUENCE</scope>
    <source>
        <strain evidence="1">Wild A</strain>
    </source>
</reference>
<dbReference type="EMBL" id="CAMKVN010001760">
    <property type="protein sequence ID" value="CAI2177895.1"/>
    <property type="molecule type" value="Genomic_DNA"/>
</dbReference>
<gene>
    <name evidence="1" type="ORF">FWILDA_LOCUS8313</name>
</gene>
<evidence type="ECO:0000313" key="2">
    <source>
        <dbReference type="Proteomes" id="UP001153678"/>
    </source>
</evidence>
<dbReference type="Proteomes" id="UP001153678">
    <property type="component" value="Unassembled WGS sequence"/>
</dbReference>
<evidence type="ECO:0000313" key="1">
    <source>
        <dbReference type="EMBL" id="CAI2177895.1"/>
    </source>
</evidence>
<organism evidence="1 2">
    <name type="scientific">Funneliformis geosporum</name>
    <dbReference type="NCBI Taxonomy" id="1117311"/>
    <lineage>
        <taxon>Eukaryota</taxon>
        <taxon>Fungi</taxon>
        <taxon>Fungi incertae sedis</taxon>
        <taxon>Mucoromycota</taxon>
        <taxon>Glomeromycotina</taxon>
        <taxon>Glomeromycetes</taxon>
        <taxon>Glomerales</taxon>
        <taxon>Glomeraceae</taxon>
        <taxon>Funneliformis</taxon>
    </lineage>
</organism>
<name>A0A9W4WPS5_9GLOM</name>
<sequence>MYQINISISIPSFAEFLETIDVLDILDLKKTDWQDLEIKIGLKLKLLEKLKNIGNSNQ</sequence>